<evidence type="ECO:0000256" key="1">
    <source>
        <dbReference type="SAM" id="Phobius"/>
    </source>
</evidence>
<dbReference type="EMBL" id="UYSU01035175">
    <property type="protein sequence ID" value="VDL95708.1"/>
    <property type="molecule type" value="Genomic_DNA"/>
</dbReference>
<sequence>MLEAVFLAFLNPPFALILDLALFFPMCMVGAVTGRFGVPAALAPGASFQTALDFFLINWFGEQMAGMERAEALVEYTGSH</sequence>
<keyword evidence="1" id="KW-0812">Transmembrane</keyword>
<keyword evidence="3" id="KW-1185">Reference proteome</keyword>
<evidence type="ECO:0000313" key="4">
    <source>
        <dbReference type="WBParaSite" id="SSLN_0000967801-mRNA-1"/>
    </source>
</evidence>
<organism evidence="4">
    <name type="scientific">Schistocephalus solidus</name>
    <name type="common">Tapeworm</name>
    <dbReference type="NCBI Taxonomy" id="70667"/>
    <lineage>
        <taxon>Eukaryota</taxon>
        <taxon>Metazoa</taxon>
        <taxon>Spiralia</taxon>
        <taxon>Lophotrochozoa</taxon>
        <taxon>Platyhelminthes</taxon>
        <taxon>Cestoda</taxon>
        <taxon>Eucestoda</taxon>
        <taxon>Diphyllobothriidea</taxon>
        <taxon>Diphyllobothriidae</taxon>
        <taxon>Schistocephalus</taxon>
    </lineage>
</organism>
<accession>A0A183SYM5</accession>
<feature type="transmembrane region" description="Helical" evidence="1">
    <location>
        <begin position="12"/>
        <end position="32"/>
    </location>
</feature>
<dbReference type="AlphaFoldDB" id="A0A183SYM5"/>
<dbReference type="Proteomes" id="UP000275846">
    <property type="component" value="Unassembled WGS sequence"/>
</dbReference>
<keyword evidence="1" id="KW-1133">Transmembrane helix</keyword>
<gene>
    <name evidence="2" type="ORF">SSLN_LOCUS9323</name>
</gene>
<name>A0A183SYM5_SCHSO</name>
<reference evidence="2 3" key="2">
    <citation type="submission" date="2018-11" db="EMBL/GenBank/DDBJ databases">
        <authorList>
            <consortium name="Pathogen Informatics"/>
        </authorList>
    </citation>
    <scope>NUCLEOTIDE SEQUENCE [LARGE SCALE GENOMIC DNA]</scope>
    <source>
        <strain evidence="2 3">NST_G2</strain>
    </source>
</reference>
<proteinExistence type="predicted"/>
<evidence type="ECO:0000313" key="3">
    <source>
        <dbReference type="Proteomes" id="UP000275846"/>
    </source>
</evidence>
<evidence type="ECO:0000313" key="2">
    <source>
        <dbReference type="EMBL" id="VDL95708.1"/>
    </source>
</evidence>
<protein>
    <submittedName>
        <fullName evidence="4">DctM domain-containing protein</fullName>
    </submittedName>
</protein>
<reference evidence="4" key="1">
    <citation type="submission" date="2016-06" db="UniProtKB">
        <authorList>
            <consortium name="WormBaseParasite"/>
        </authorList>
    </citation>
    <scope>IDENTIFICATION</scope>
</reference>
<keyword evidence="1" id="KW-0472">Membrane</keyword>
<dbReference type="WBParaSite" id="SSLN_0000967801-mRNA-1">
    <property type="protein sequence ID" value="SSLN_0000967801-mRNA-1"/>
    <property type="gene ID" value="SSLN_0000967801"/>
</dbReference>